<keyword evidence="1" id="KW-0479">Metal-binding</keyword>
<dbReference type="GO" id="GO:0061630">
    <property type="term" value="F:ubiquitin protein ligase activity"/>
    <property type="evidence" value="ECO:0007669"/>
    <property type="project" value="UniProtKB-UniRule"/>
</dbReference>
<dbReference type="GeneID" id="59375672"/>
<feature type="compositionally biased region" description="Basic and acidic residues" evidence="2">
    <location>
        <begin position="41"/>
        <end position="57"/>
    </location>
</feature>
<feature type="region of interest" description="Disordered" evidence="2">
    <location>
        <begin position="248"/>
        <end position="299"/>
    </location>
</feature>
<keyword evidence="1" id="KW-0833">Ubl conjugation pathway</keyword>
<dbReference type="VEuPathDB" id="FungiDB:PC9H_005854"/>
<feature type="compositionally biased region" description="Pro residues" evidence="2">
    <location>
        <begin position="498"/>
        <end position="507"/>
    </location>
</feature>
<evidence type="ECO:0000256" key="1">
    <source>
        <dbReference type="RuleBase" id="RU367090"/>
    </source>
</evidence>
<feature type="compositionally biased region" description="Basic residues" evidence="2">
    <location>
        <begin position="259"/>
        <end position="270"/>
    </location>
</feature>
<feature type="transmembrane region" description="Helical" evidence="3">
    <location>
        <begin position="1815"/>
        <end position="1838"/>
    </location>
</feature>
<keyword evidence="3" id="KW-0812">Transmembrane</keyword>
<evidence type="ECO:0000256" key="3">
    <source>
        <dbReference type="SAM" id="Phobius"/>
    </source>
</evidence>
<comment type="pathway">
    <text evidence="1">Protein modification; protein ubiquitination.</text>
</comment>
<feature type="domain" description="E3 ubiquitin-protein ligase listerin HEAT repeat region" evidence="5">
    <location>
        <begin position="1493"/>
        <end position="1714"/>
    </location>
</feature>
<dbReference type="GO" id="GO:0008270">
    <property type="term" value="F:zinc ion binding"/>
    <property type="evidence" value="ECO:0007669"/>
    <property type="project" value="UniProtKB-KW"/>
</dbReference>
<comment type="function">
    <text evidence="1">E3 ubiquitin-protein ligase. Component of the ribosome quality control complex (RQC), a ribosome-associated complex that mediates ubiquitination and extraction of incompletely synthesized nascent chains for proteasomal degradation.</text>
</comment>
<feature type="compositionally biased region" description="Low complexity" evidence="2">
    <location>
        <begin position="393"/>
        <end position="404"/>
    </location>
</feature>
<dbReference type="Proteomes" id="UP000623687">
    <property type="component" value="Unassembled WGS sequence"/>
</dbReference>
<dbReference type="UniPathway" id="UPA00143"/>
<keyword evidence="1" id="KW-0862">Zinc</keyword>
<feature type="compositionally biased region" description="Polar residues" evidence="2">
    <location>
        <begin position="1"/>
        <end position="13"/>
    </location>
</feature>
<dbReference type="GO" id="GO:1990116">
    <property type="term" value="P:ribosome-associated ubiquitin-dependent protein catabolic process"/>
    <property type="evidence" value="ECO:0007669"/>
    <property type="project" value="UniProtKB-UniRule"/>
</dbReference>
<keyword evidence="1" id="KW-0808">Transferase</keyword>
<sequence length="1966" mass="212655">MVKGNPKSSASSSTRKKHAKKALGTPDQPDTPIREKKPKAKEKGKGKSGSSKKEPRVKMYIPPTKPAPVQPDPLDSMGLAHRLPPDLLVVLRSLGKKAEVTKVRALEELQANWVDRCDDEAVLYVITDMLPVWLHHIPTLFVHPSRRIRLLGASIHAAFLNIASLRDHISLFLADSAPSQLESILGTWCIAAHDVDRAVALNASKSWNAFISRSGRPPPALTLTFEFCQRMVLDPLGTYVYLNPPQPAAAAAPPPAPHARTKAASRHGHGSGHQTPVRQRDDPDAAPRERDDEHEEAEIDRKARLRVGAFGAIGSLLTRCVEEEYEGVDQGGHVLLVNPALWTALFHESSCSVCPTIEAFGEAQPPVRKAAWGLVDALLRLRTLTQGKIDYVRSPPTSNSNSSREGGEQAEGGEGKGDVLSVMSAALLRAAWTEPDPGVRTAMWSPLLGFLRAFPEAWELEARFATTSTTVTAGEGDTLGMGEGSGDEGEEEEEEGEPPPPPPPIPQPSAQSDSPPPSAGYLSFLHFIERGCAGAPVQGYPAVLVVFATVPLSIMASSSPSPLGAVIAAFWGAVESRALSGMQRGAALAAGAAFLESLLECVVFLGKRVHGEGKEGERTLLLGTTASTSTATNTSASTPHEPIPDPITEGGEARLSTLIAAQFVRSLHEIAAGNLKVDPRRAGAVLARGFGRLRGIDEGWYARAWTGFAEAVGEYFLFVDVLKGVYDASDRVDGEDARRLIIATVERCVVGATLELGRLGEIKTSDEMSTGCVTALLALLDAFGAGLWALDEGIVARLDGLVNEEVGALVERAPEVLLAYIGGCPDERRKREVWGKILGRVCQQSPEEGEKKTEGLLKLLRPWIDAAKRGALPASLRHPTASTTGAVDGLVARFLGDALQGRVTNPVSEVLVEVFAASDYFVTKEGVQGAIGAVTSFITAEVDEVLRDREATLRPLVLPLRVLDAILKTDSKYMLLEKTLAVSLTPSLALSAYLLPLCCAVDAGERKLAADIYGILVGSDDDVKERTAALVVERLRALLADPDARPSYEHILAAIKAGIPGMSIDFMRDAAPSRVELDAQLDQLEANPPHASLAVIDPLVPPESSFEAADADARAPAATARSYAAIVSAILKHHLDNPRLLSHHTHLWTIRHFVALSIYASDLLGIPYAASKSGVFGGGAAASGVLAEVVRDVEAAMKVIFENDEPRGWRRLVLEAVQANKVDTLDGLPRFVAEMITLSTEKETIRESRALHRVLQRVLDDGISSEEVDLWVGVARKLEKLALLTSLALTKAVSSIGVDSPRLDRYRNELTASITGVPPSKASTAGLALLRKLIAAAPPADSDVVFLPQHRAVNLVKACQHWATSDDEDIGEDVECAMTEVFVHVAPILQNVPGAHWEFIFDVVESNVETCSVGDASTLATLWATVRLISAIEDLSSTNRALRGVWQLRRTPVFKALRDMVTRRLPIESASVPRSVCLEALLTLLQELPDALIDSDTFAHMCPLLTDPATPVQKAAYALLQKAAQKHTERLVIEAGVDADAPVQGALPDELIEVLRMDDLGVDVDVDVGMEGHSSRVFAHLLGWMVLFDLFVDASLKVRSAYVEQLRELGLVATAFIPHILDILRLTEGVVGRAVKLDVWAVDEFYVQYYDARAPFSLPLLAAHLYFRALLTIPSLVYAWVLDCKDRQLSSSISAYTSSYFSPPLIRAELAHVRECAPGLADDAFAIKVTNGHVIDGLSVFKKNVALHFEGQVECAICYSGIWCVSYYREFFLHPHPTPYSSSFLRAILIYSSSSSSLSLILPKQPRSYSSRIRTLFWIAVSNFIFPVIASITLLVLYSREGDYLKCLMFLISNAYIEIIAVLMATVWSASTHWQGSESHPPNARFDGNGASGIPTSKTRWEASNARPSASFPVRFDGDGLSIPTSKAIQPSPREDIYGTLDSSDPFGIYRPSTKESVALRRDLYV</sequence>
<keyword evidence="3" id="KW-0472">Membrane</keyword>
<dbReference type="EMBL" id="JACETU010000004">
    <property type="protein sequence ID" value="KAF7430154.1"/>
    <property type="molecule type" value="Genomic_DNA"/>
</dbReference>
<organism evidence="6 7">
    <name type="scientific">Pleurotus ostreatus</name>
    <name type="common">Oyster mushroom</name>
    <name type="synonym">White-rot fungus</name>
    <dbReference type="NCBI Taxonomy" id="5322"/>
    <lineage>
        <taxon>Eukaryota</taxon>
        <taxon>Fungi</taxon>
        <taxon>Dikarya</taxon>
        <taxon>Basidiomycota</taxon>
        <taxon>Agaricomycotina</taxon>
        <taxon>Agaricomycetes</taxon>
        <taxon>Agaricomycetidae</taxon>
        <taxon>Agaricales</taxon>
        <taxon>Pleurotineae</taxon>
        <taxon>Pleurotaceae</taxon>
        <taxon>Pleurotus</taxon>
    </lineage>
</organism>
<evidence type="ECO:0000259" key="4">
    <source>
        <dbReference type="Pfam" id="PF22958"/>
    </source>
</evidence>
<feature type="compositionally biased region" description="Acidic residues" evidence="2">
    <location>
        <begin position="485"/>
        <end position="497"/>
    </location>
</feature>
<feature type="region of interest" description="Disordered" evidence="2">
    <location>
        <begin position="468"/>
        <end position="517"/>
    </location>
</feature>
<reference evidence="6" key="1">
    <citation type="submission" date="2019-07" db="EMBL/GenBank/DDBJ databases">
        <authorList>
            <person name="Palmer J.M."/>
        </authorList>
    </citation>
    <scope>NUCLEOTIDE SEQUENCE</scope>
    <source>
        <strain evidence="6">PC9</strain>
    </source>
</reference>
<dbReference type="EC" id="2.3.2.27" evidence="1"/>
<dbReference type="GO" id="GO:0072344">
    <property type="term" value="P:rescue of stalled ribosome"/>
    <property type="evidence" value="ECO:0007669"/>
    <property type="project" value="UniProtKB-UniRule"/>
</dbReference>
<dbReference type="GO" id="GO:0016567">
    <property type="term" value="P:protein ubiquitination"/>
    <property type="evidence" value="ECO:0007669"/>
    <property type="project" value="UniProtKB-UniPathway"/>
</dbReference>
<comment type="catalytic activity">
    <reaction evidence="1">
        <text>S-ubiquitinyl-[E2 ubiquitin-conjugating enzyme]-L-cysteine + [acceptor protein]-L-lysine = [E2 ubiquitin-conjugating enzyme]-L-cysteine + N(6)-ubiquitinyl-[acceptor protein]-L-lysine.</text>
        <dbReference type="EC" id="2.3.2.27"/>
    </reaction>
</comment>
<dbReference type="InterPro" id="IPR016024">
    <property type="entry name" value="ARM-type_fold"/>
</dbReference>
<dbReference type="SUPFAM" id="SSF48371">
    <property type="entry name" value="ARM repeat"/>
    <property type="match status" value="1"/>
</dbReference>
<dbReference type="OrthoDB" id="6108at2759"/>
<evidence type="ECO:0000313" key="6">
    <source>
        <dbReference type="EMBL" id="KAF7430154.1"/>
    </source>
</evidence>
<dbReference type="InterPro" id="IPR054476">
    <property type="entry name" value="Ltn1_N"/>
</dbReference>
<dbReference type="GO" id="GO:0043023">
    <property type="term" value="F:ribosomal large subunit binding"/>
    <property type="evidence" value="ECO:0007669"/>
    <property type="project" value="TreeGrafter"/>
</dbReference>
<feature type="region of interest" description="Disordered" evidence="2">
    <location>
        <begin position="625"/>
        <end position="644"/>
    </location>
</feature>
<evidence type="ECO:0000313" key="7">
    <source>
        <dbReference type="Proteomes" id="UP000623687"/>
    </source>
</evidence>
<feature type="transmembrane region" description="Helical" evidence="3">
    <location>
        <begin position="1850"/>
        <end position="1870"/>
    </location>
</feature>
<dbReference type="Pfam" id="PF22999">
    <property type="entry name" value="LTN1_E3_ligase_6th"/>
    <property type="match status" value="1"/>
</dbReference>
<feature type="domain" description="E3 ubiquitin-protein ligase listerin N-terminal" evidence="4">
    <location>
        <begin position="86"/>
        <end position="218"/>
    </location>
</feature>
<comment type="caution">
    <text evidence="6">The sequence shown here is derived from an EMBL/GenBank/DDBJ whole genome shotgun (WGS) entry which is preliminary data.</text>
</comment>
<feature type="compositionally biased region" description="Low complexity" evidence="2">
    <location>
        <begin position="625"/>
        <end position="638"/>
    </location>
</feature>
<dbReference type="InterPro" id="IPR054477">
    <property type="entry name" value="LTN1_E3_ligase_6th"/>
</dbReference>
<feature type="compositionally biased region" description="Pro residues" evidence="2">
    <location>
        <begin position="248"/>
        <end position="257"/>
    </location>
</feature>
<feature type="region of interest" description="Disordered" evidence="2">
    <location>
        <begin position="390"/>
        <end position="416"/>
    </location>
</feature>
<protein>
    <recommendedName>
        <fullName evidence="1">E3 ubiquitin-protein ligase listerin</fullName>
        <ecNumber evidence="1">2.3.2.27</ecNumber>
    </recommendedName>
    <alternativeName>
        <fullName evidence="1">RING-type E3 ubiquitin transferase listerin</fullName>
    </alternativeName>
</protein>
<dbReference type="RefSeq" id="XP_036631432.1">
    <property type="nucleotide sequence ID" value="XM_036775413.1"/>
</dbReference>
<keyword evidence="1" id="KW-0863">Zinc-finger</keyword>
<gene>
    <name evidence="6" type="ORF">PC9H_005854</name>
</gene>
<keyword evidence="7" id="KW-1185">Reference proteome</keyword>
<dbReference type="GO" id="GO:1990112">
    <property type="term" value="C:RQC complex"/>
    <property type="evidence" value="ECO:0007669"/>
    <property type="project" value="UniProtKB-UniRule"/>
</dbReference>
<feature type="compositionally biased region" description="Basic and acidic residues" evidence="2">
    <location>
        <begin position="278"/>
        <end position="291"/>
    </location>
</feature>
<proteinExistence type="inferred from homology"/>
<accession>A0A8H6ZT04</accession>
<dbReference type="PANTHER" id="PTHR12389">
    <property type="entry name" value="ZINC FINGER PROTEIN 294"/>
    <property type="match status" value="1"/>
</dbReference>
<dbReference type="Pfam" id="PF22958">
    <property type="entry name" value="Ltn1_1st"/>
    <property type="match status" value="1"/>
</dbReference>
<keyword evidence="3" id="KW-1133">Transmembrane helix</keyword>
<evidence type="ECO:0000256" key="2">
    <source>
        <dbReference type="SAM" id="MobiDB-lite"/>
    </source>
</evidence>
<comment type="similarity">
    <text evidence="1">Belongs to the LTN1 family.</text>
</comment>
<dbReference type="PANTHER" id="PTHR12389:SF0">
    <property type="entry name" value="E3 UBIQUITIN-PROTEIN LIGASE LISTERIN"/>
    <property type="match status" value="1"/>
</dbReference>
<name>A0A8H6ZT04_PLEOS</name>
<comment type="subunit">
    <text evidence="1">Component of the ribosome quality control complex (RQC).</text>
</comment>
<dbReference type="InterPro" id="IPR039795">
    <property type="entry name" value="LTN1/Rkr1"/>
</dbReference>
<feature type="region of interest" description="Disordered" evidence="2">
    <location>
        <begin position="1"/>
        <end position="71"/>
    </location>
</feature>
<evidence type="ECO:0000259" key="5">
    <source>
        <dbReference type="Pfam" id="PF22999"/>
    </source>
</evidence>
<dbReference type="GO" id="GO:0005829">
    <property type="term" value="C:cytosol"/>
    <property type="evidence" value="ECO:0007669"/>
    <property type="project" value="UniProtKB-UniRule"/>
</dbReference>